<comment type="similarity">
    <text evidence="1">Belongs to the plant acyltransferase family.</text>
</comment>
<feature type="region of interest" description="Disordered" evidence="2">
    <location>
        <begin position="195"/>
        <end position="220"/>
    </location>
</feature>
<evidence type="ECO:0000313" key="4">
    <source>
        <dbReference type="Proteomes" id="UP000604825"/>
    </source>
</evidence>
<feature type="compositionally biased region" description="Basic and acidic residues" evidence="2">
    <location>
        <begin position="78"/>
        <end position="88"/>
    </location>
</feature>
<proteinExistence type="inferred from homology"/>
<dbReference type="InterPro" id="IPR050898">
    <property type="entry name" value="Plant_acyltransferase"/>
</dbReference>
<dbReference type="PANTHER" id="PTHR31147">
    <property type="entry name" value="ACYL TRANSFERASE 4"/>
    <property type="match status" value="1"/>
</dbReference>
<accession>A0A811NR27</accession>
<dbReference type="AlphaFoldDB" id="A0A811NR27"/>
<reference evidence="3" key="1">
    <citation type="submission" date="2020-10" db="EMBL/GenBank/DDBJ databases">
        <authorList>
            <person name="Han B."/>
            <person name="Lu T."/>
            <person name="Zhao Q."/>
            <person name="Huang X."/>
            <person name="Zhao Y."/>
        </authorList>
    </citation>
    <scope>NUCLEOTIDE SEQUENCE</scope>
</reference>
<dbReference type="OrthoDB" id="444127at2759"/>
<name>A0A811NR27_9POAL</name>
<sequence>MAKPLAVTASTSLLTAFSRGRLGAAAAAAAPCPRAAGSVTAFASGGFVVGFRFSHAVADGPGSAQFMNAVGELARGAERVSVEPRRDPGPGGRPWGSPAEEDRVAAAPARRITRRCLPARALVDGGARTRVGLSREELGGGDTDAWLAYSTRPGAGAGSRGHGLGGWGGAGPCEVQHGRTCELDAVGGFGGSSALAGPRTRGLPARRGRGRAATAGGGARLCEGRHGRTCELDTMGKKTGEDESGER</sequence>
<keyword evidence="4" id="KW-1185">Reference proteome</keyword>
<dbReference type="Proteomes" id="UP000604825">
    <property type="component" value="Unassembled WGS sequence"/>
</dbReference>
<evidence type="ECO:0000256" key="2">
    <source>
        <dbReference type="SAM" id="MobiDB-lite"/>
    </source>
</evidence>
<feature type="region of interest" description="Disordered" evidence="2">
    <location>
        <begin position="78"/>
        <end position="101"/>
    </location>
</feature>
<dbReference type="PANTHER" id="PTHR31147:SF3">
    <property type="entry name" value="ACYL TRANSFERASE 7"/>
    <property type="match status" value="1"/>
</dbReference>
<dbReference type="InterPro" id="IPR023213">
    <property type="entry name" value="CAT-like_dom_sf"/>
</dbReference>
<organism evidence="3 4">
    <name type="scientific">Miscanthus lutarioriparius</name>
    <dbReference type="NCBI Taxonomy" id="422564"/>
    <lineage>
        <taxon>Eukaryota</taxon>
        <taxon>Viridiplantae</taxon>
        <taxon>Streptophyta</taxon>
        <taxon>Embryophyta</taxon>
        <taxon>Tracheophyta</taxon>
        <taxon>Spermatophyta</taxon>
        <taxon>Magnoliopsida</taxon>
        <taxon>Liliopsida</taxon>
        <taxon>Poales</taxon>
        <taxon>Poaceae</taxon>
        <taxon>PACMAD clade</taxon>
        <taxon>Panicoideae</taxon>
        <taxon>Andropogonodae</taxon>
        <taxon>Andropogoneae</taxon>
        <taxon>Saccharinae</taxon>
        <taxon>Miscanthus</taxon>
    </lineage>
</organism>
<dbReference type="GO" id="GO:0016747">
    <property type="term" value="F:acyltransferase activity, transferring groups other than amino-acyl groups"/>
    <property type="evidence" value="ECO:0007669"/>
    <property type="project" value="UniProtKB-ARBA"/>
</dbReference>
<dbReference type="Gene3D" id="3.30.559.10">
    <property type="entry name" value="Chloramphenicol acetyltransferase-like domain"/>
    <property type="match status" value="1"/>
</dbReference>
<evidence type="ECO:0000313" key="3">
    <source>
        <dbReference type="EMBL" id="CAD6228813.1"/>
    </source>
</evidence>
<dbReference type="EMBL" id="CAJGYO010000005">
    <property type="protein sequence ID" value="CAD6228813.1"/>
    <property type="molecule type" value="Genomic_DNA"/>
</dbReference>
<protein>
    <submittedName>
        <fullName evidence="3">Uncharacterized protein</fullName>
    </submittedName>
</protein>
<dbReference type="Pfam" id="PF02458">
    <property type="entry name" value="Transferase"/>
    <property type="match status" value="1"/>
</dbReference>
<evidence type="ECO:0000256" key="1">
    <source>
        <dbReference type="ARBA" id="ARBA00009861"/>
    </source>
</evidence>
<comment type="caution">
    <text evidence="3">The sequence shown here is derived from an EMBL/GenBank/DDBJ whole genome shotgun (WGS) entry which is preliminary data.</text>
</comment>
<gene>
    <name evidence="3" type="ORF">NCGR_LOCUS19458</name>
</gene>